<dbReference type="InterPro" id="IPR025890">
    <property type="entry name" value="Abhydrolase_bac"/>
</dbReference>
<name>A0A1I4IBS5_9BACI</name>
<dbReference type="InterPro" id="IPR029058">
    <property type="entry name" value="AB_hydrolase_fold"/>
</dbReference>
<evidence type="ECO:0000313" key="2">
    <source>
        <dbReference type="Proteomes" id="UP000198565"/>
    </source>
</evidence>
<dbReference type="STRING" id="334253.SAMN04487943_1027"/>
<dbReference type="PANTHER" id="PTHR22946">
    <property type="entry name" value="DIENELACTONE HYDROLASE DOMAIN-CONTAINING PROTEIN-RELATED"/>
    <property type="match status" value="1"/>
</dbReference>
<dbReference type="GO" id="GO:0016787">
    <property type="term" value="F:hydrolase activity"/>
    <property type="evidence" value="ECO:0007669"/>
    <property type="project" value="UniProtKB-KW"/>
</dbReference>
<reference evidence="2" key="1">
    <citation type="submission" date="2016-10" db="EMBL/GenBank/DDBJ databases">
        <authorList>
            <person name="Varghese N."/>
            <person name="Submissions S."/>
        </authorList>
    </citation>
    <scope>NUCLEOTIDE SEQUENCE [LARGE SCALE GENOMIC DNA]</scope>
    <source>
        <strain evidence="2">CGMCC 1.4250</strain>
    </source>
</reference>
<evidence type="ECO:0000313" key="1">
    <source>
        <dbReference type="EMBL" id="SFL51483.1"/>
    </source>
</evidence>
<gene>
    <name evidence="1" type="ORF">SAMN04487943_1027</name>
</gene>
<dbReference type="RefSeq" id="WP_091481295.1">
    <property type="nucleotide sequence ID" value="NZ_FOTR01000002.1"/>
</dbReference>
<accession>A0A1I4IBS5</accession>
<protein>
    <submittedName>
        <fullName evidence="1">Dienelactone hydrolase</fullName>
    </submittedName>
</protein>
<dbReference type="InterPro" id="IPR050261">
    <property type="entry name" value="FrsA_esterase"/>
</dbReference>
<dbReference type="EMBL" id="FOTR01000002">
    <property type="protein sequence ID" value="SFL51483.1"/>
    <property type="molecule type" value="Genomic_DNA"/>
</dbReference>
<organism evidence="1 2">
    <name type="scientific">Gracilibacillus orientalis</name>
    <dbReference type="NCBI Taxonomy" id="334253"/>
    <lineage>
        <taxon>Bacteria</taxon>
        <taxon>Bacillati</taxon>
        <taxon>Bacillota</taxon>
        <taxon>Bacilli</taxon>
        <taxon>Bacillales</taxon>
        <taxon>Bacillaceae</taxon>
        <taxon>Gracilibacillus</taxon>
    </lineage>
</organism>
<dbReference type="Gene3D" id="3.40.50.1820">
    <property type="entry name" value="alpha/beta hydrolase"/>
    <property type="match status" value="1"/>
</dbReference>
<keyword evidence="1" id="KW-0378">Hydrolase</keyword>
<dbReference type="AlphaFoldDB" id="A0A1I4IBS5"/>
<dbReference type="SUPFAM" id="SSF53474">
    <property type="entry name" value="alpha/beta-Hydrolases"/>
    <property type="match status" value="1"/>
</dbReference>
<dbReference type="OrthoDB" id="8183145at2"/>
<sequence length="338" mass="38212">MNQLDQLFNQFYDNALEETFKAVGPVERKLTLKSSLLELLGDFSYLDETRVEMEPKVIETKEFDDYTRELISLPVTDLIYIPIYVLTPKNELQTYPSVLALHGHGYGVKEAVGLTKSGEEEQGEPGIHNQFAVELVKRGLKVFAPEVIGFGERRLTRDKEAGNLNSCEAMATSLLMEGKTLAGLRIWEARRLLDYMEACTDVNKARIGMMGFSGGAVITTYTAALDLRVSATVLTGFTNTFKGSIMAMHHCIDNYIPGILNYAELPEWISLISPRSLFIESGEKDPIFPNQYVKEAIAQLERYYHNRPEKFAYDIFPGVHEISGRKSYDWLKDQLLIS</sequence>
<proteinExistence type="predicted"/>
<dbReference type="Pfam" id="PF12715">
    <property type="entry name" value="Abhydrolase_7"/>
    <property type="match status" value="1"/>
</dbReference>
<dbReference type="Proteomes" id="UP000198565">
    <property type="component" value="Unassembled WGS sequence"/>
</dbReference>
<keyword evidence="2" id="KW-1185">Reference proteome</keyword>
<dbReference type="PANTHER" id="PTHR22946:SF8">
    <property type="entry name" value="ACETYL XYLAN ESTERASE DOMAIN-CONTAINING PROTEIN"/>
    <property type="match status" value="1"/>
</dbReference>